<keyword evidence="3" id="KW-0862">Zinc</keyword>
<dbReference type="EMBL" id="JAPWTJ010002009">
    <property type="protein sequence ID" value="KAJ8968394.1"/>
    <property type="molecule type" value="Genomic_DNA"/>
</dbReference>
<evidence type="ECO:0000256" key="1">
    <source>
        <dbReference type="ARBA" id="ARBA00022723"/>
    </source>
</evidence>
<evidence type="ECO:0000313" key="7">
    <source>
        <dbReference type="EMBL" id="KAJ8968394.1"/>
    </source>
</evidence>
<keyword evidence="2 5" id="KW-0863">Zinc-finger</keyword>
<keyword evidence="8" id="KW-1185">Reference proteome</keyword>
<evidence type="ECO:0000313" key="8">
    <source>
        <dbReference type="Proteomes" id="UP001162164"/>
    </source>
</evidence>
<keyword evidence="4 5" id="KW-0238">DNA-binding</keyword>
<evidence type="ECO:0000256" key="3">
    <source>
        <dbReference type="ARBA" id="ARBA00022833"/>
    </source>
</evidence>
<dbReference type="PROSITE" id="PS50950">
    <property type="entry name" value="ZF_THAP"/>
    <property type="match status" value="1"/>
</dbReference>
<reference evidence="7" key="1">
    <citation type="journal article" date="2023" name="Insect Mol. Biol.">
        <title>Genome sequencing provides insights into the evolution of gene families encoding plant cell wall-degrading enzymes in longhorned beetles.</title>
        <authorList>
            <person name="Shin N.R."/>
            <person name="Okamura Y."/>
            <person name="Kirsch R."/>
            <person name="Pauchet Y."/>
        </authorList>
    </citation>
    <scope>NUCLEOTIDE SEQUENCE</scope>
    <source>
        <strain evidence="7">MMC_N1</strain>
    </source>
</reference>
<protein>
    <recommendedName>
        <fullName evidence="6">THAP-type domain-containing protein</fullName>
    </recommendedName>
</protein>
<comment type="caution">
    <text evidence="7">The sequence shown here is derived from an EMBL/GenBank/DDBJ whole genome shotgun (WGS) entry which is preliminary data.</text>
</comment>
<keyword evidence="1" id="KW-0479">Metal-binding</keyword>
<dbReference type="Pfam" id="PF05485">
    <property type="entry name" value="THAP"/>
    <property type="match status" value="1"/>
</dbReference>
<gene>
    <name evidence="7" type="ORF">NQ317_012231</name>
</gene>
<proteinExistence type="predicted"/>
<name>A0ABQ9IXJ9_9CUCU</name>
<evidence type="ECO:0000256" key="2">
    <source>
        <dbReference type="ARBA" id="ARBA00022771"/>
    </source>
</evidence>
<organism evidence="7 8">
    <name type="scientific">Molorchus minor</name>
    <dbReference type="NCBI Taxonomy" id="1323400"/>
    <lineage>
        <taxon>Eukaryota</taxon>
        <taxon>Metazoa</taxon>
        <taxon>Ecdysozoa</taxon>
        <taxon>Arthropoda</taxon>
        <taxon>Hexapoda</taxon>
        <taxon>Insecta</taxon>
        <taxon>Pterygota</taxon>
        <taxon>Neoptera</taxon>
        <taxon>Endopterygota</taxon>
        <taxon>Coleoptera</taxon>
        <taxon>Polyphaga</taxon>
        <taxon>Cucujiformia</taxon>
        <taxon>Chrysomeloidea</taxon>
        <taxon>Cerambycidae</taxon>
        <taxon>Lamiinae</taxon>
        <taxon>Monochamini</taxon>
        <taxon>Molorchus</taxon>
    </lineage>
</organism>
<accession>A0ABQ9IXJ9</accession>
<feature type="domain" description="THAP-type" evidence="6">
    <location>
        <begin position="8"/>
        <end position="87"/>
    </location>
</feature>
<dbReference type="Proteomes" id="UP001162164">
    <property type="component" value="Unassembled WGS sequence"/>
</dbReference>
<dbReference type="InterPro" id="IPR006612">
    <property type="entry name" value="THAP_Znf"/>
</dbReference>
<sequence length="179" mass="20284">MEENVQKYFKYCLVPLCKSTTVKTPNKIFIRLPLNRSRRTKWLKACQRDIHDISPNSNALHVCQDHFNVSVNRKRASAQSDRITALQGEKGQPIREAVSSASTCTQPLEDQNILGVESNMVSERSNYKDNIQKQKLSMQTFKQTFSMMKSKGVQCNLHNGVSVGLSPPRVLYKHIGTST</sequence>
<evidence type="ECO:0000256" key="5">
    <source>
        <dbReference type="PROSITE-ProRule" id="PRU00309"/>
    </source>
</evidence>
<dbReference type="SUPFAM" id="SSF57716">
    <property type="entry name" value="Glucocorticoid receptor-like (DNA-binding domain)"/>
    <property type="match status" value="1"/>
</dbReference>
<evidence type="ECO:0000259" key="6">
    <source>
        <dbReference type="PROSITE" id="PS50950"/>
    </source>
</evidence>
<evidence type="ECO:0000256" key="4">
    <source>
        <dbReference type="ARBA" id="ARBA00023125"/>
    </source>
</evidence>